<evidence type="ECO:0000313" key="2">
    <source>
        <dbReference type="Proteomes" id="UP001597191"/>
    </source>
</evidence>
<dbReference type="PANTHER" id="PTHR35145:SF1">
    <property type="entry name" value="CYTOPLASMIC PROTEIN"/>
    <property type="match status" value="1"/>
</dbReference>
<dbReference type="SUPFAM" id="SSF142906">
    <property type="entry name" value="YjbR-like"/>
    <property type="match status" value="1"/>
</dbReference>
<dbReference type="InterPro" id="IPR038056">
    <property type="entry name" value="YjbR-like_sf"/>
</dbReference>
<dbReference type="InterPro" id="IPR007351">
    <property type="entry name" value="YjbR"/>
</dbReference>
<dbReference type="RefSeq" id="WP_125649673.1">
    <property type="nucleotide sequence ID" value="NZ_JBHTOH010000089.1"/>
</dbReference>
<keyword evidence="2" id="KW-1185">Reference proteome</keyword>
<keyword evidence="1" id="KW-0238">DNA-binding</keyword>
<comment type="caution">
    <text evidence="1">The sequence shown here is derived from an EMBL/GenBank/DDBJ whole genome shotgun (WGS) entry which is preliminary data.</text>
</comment>
<protein>
    <submittedName>
        <fullName evidence="1">MmcQ/YjbR family DNA-binding protein</fullName>
    </submittedName>
</protein>
<organism evidence="1 2">
    <name type="scientific">Lapidilactobacillus gannanensis</name>
    <dbReference type="NCBI Taxonomy" id="2486002"/>
    <lineage>
        <taxon>Bacteria</taxon>
        <taxon>Bacillati</taxon>
        <taxon>Bacillota</taxon>
        <taxon>Bacilli</taxon>
        <taxon>Lactobacillales</taxon>
        <taxon>Lactobacillaceae</taxon>
        <taxon>Lapidilactobacillus</taxon>
    </lineage>
</organism>
<dbReference type="GO" id="GO:0003677">
    <property type="term" value="F:DNA binding"/>
    <property type="evidence" value="ECO:0007669"/>
    <property type="project" value="UniProtKB-KW"/>
</dbReference>
<reference evidence="2" key="1">
    <citation type="journal article" date="2019" name="Int. J. Syst. Evol. Microbiol.">
        <title>The Global Catalogue of Microorganisms (GCM) 10K type strain sequencing project: providing services to taxonomists for standard genome sequencing and annotation.</title>
        <authorList>
            <consortium name="The Broad Institute Genomics Platform"/>
            <consortium name="The Broad Institute Genome Sequencing Center for Infectious Disease"/>
            <person name="Wu L."/>
            <person name="Ma J."/>
        </authorList>
    </citation>
    <scope>NUCLEOTIDE SEQUENCE [LARGE SCALE GENOMIC DNA]</scope>
    <source>
        <strain evidence="2">CCM 8937</strain>
    </source>
</reference>
<evidence type="ECO:0000313" key="1">
    <source>
        <dbReference type="EMBL" id="MFD1411884.1"/>
    </source>
</evidence>
<proteinExistence type="predicted"/>
<dbReference type="Gene3D" id="3.90.1150.30">
    <property type="match status" value="1"/>
</dbReference>
<dbReference type="InterPro" id="IPR058532">
    <property type="entry name" value="YjbR/MT2646/Rv2570-like"/>
</dbReference>
<gene>
    <name evidence="1" type="ORF">ACFQ4R_09840</name>
</gene>
<dbReference type="Pfam" id="PF04237">
    <property type="entry name" value="YjbR"/>
    <property type="match status" value="1"/>
</dbReference>
<dbReference type="Proteomes" id="UP001597191">
    <property type="component" value="Unassembled WGS sequence"/>
</dbReference>
<name>A0ABW4BNQ8_9LACO</name>
<sequence length="220" mass="25222">MQLTDIFQNRQVVLESLPAFGFQKRDQAYLYRTMIMAGQFEFTVIISQKGQVSTTVIDQETKLPYVLHTAAQPGAYAQKVLNACQEVLATINQQCFVADVFHSKQAQAVLTLLKEQHQDQPEFLWKKFPNNAIFRRQDTHKWYAAILVISADKLGRDSQEIIEILDFRVATNKLATVIEQPNYYPGYHMNKQHWATICLDGSVPLAEIKQRLADSYLLAK</sequence>
<dbReference type="EMBL" id="JBHTOH010000089">
    <property type="protein sequence ID" value="MFD1411884.1"/>
    <property type="molecule type" value="Genomic_DNA"/>
</dbReference>
<accession>A0ABW4BNQ8</accession>
<dbReference type="PANTHER" id="PTHR35145">
    <property type="entry name" value="CYTOPLASMIC PROTEIN-RELATED"/>
    <property type="match status" value="1"/>
</dbReference>